<dbReference type="InterPro" id="IPR018170">
    <property type="entry name" value="Aldo/ket_reductase_CS"/>
</dbReference>
<dbReference type="PIRSF" id="PIRSF000097">
    <property type="entry name" value="AKR"/>
    <property type="match status" value="1"/>
</dbReference>
<dbReference type="Gene3D" id="3.20.20.100">
    <property type="entry name" value="NADP-dependent oxidoreductase domain"/>
    <property type="match status" value="1"/>
</dbReference>
<evidence type="ECO:0000256" key="1">
    <source>
        <dbReference type="ARBA" id="ARBA00007905"/>
    </source>
</evidence>
<dbReference type="InterPro" id="IPR036812">
    <property type="entry name" value="NAD(P)_OxRdtase_dom_sf"/>
</dbReference>
<feature type="site" description="Lowers pKa of active site Tyr" evidence="6">
    <location>
        <position position="82"/>
    </location>
</feature>
<comment type="similarity">
    <text evidence="1">Belongs to the aldo/keto reductase family.</text>
</comment>
<dbReference type="RefSeq" id="WP_282840239.1">
    <property type="nucleotide sequence ID" value="NZ_JASCXW010000066.1"/>
</dbReference>
<evidence type="ECO:0000256" key="3">
    <source>
        <dbReference type="ARBA" id="ARBA00023002"/>
    </source>
</evidence>
<evidence type="ECO:0000256" key="2">
    <source>
        <dbReference type="ARBA" id="ARBA00022857"/>
    </source>
</evidence>
<dbReference type="Proteomes" id="UP001431532">
    <property type="component" value="Unassembled WGS sequence"/>
</dbReference>
<keyword evidence="9" id="KW-1185">Reference proteome</keyword>
<dbReference type="PANTHER" id="PTHR43827:SF3">
    <property type="entry name" value="NADP-DEPENDENT OXIDOREDUCTASE DOMAIN-CONTAINING PROTEIN"/>
    <property type="match status" value="1"/>
</dbReference>
<evidence type="ECO:0000313" key="8">
    <source>
        <dbReference type="EMBL" id="MDI6453787.1"/>
    </source>
</evidence>
<dbReference type="FunFam" id="3.20.20.100:FF:000002">
    <property type="entry name" value="2,5-diketo-D-gluconic acid reductase A"/>
    <property type="match status" value="1"/>
</dbReference>
<dbReference type="PROSITE" id="PS00062">
    <property type="entry name" value="ALDOKETO_REDUCTASE_2"/>
    <property type="match status" value="1"/>
</dbReference>
<evidence type="ECO:0000313" key="9">
    <source>
        <dbReference type="Proteomes" id="UP001431532"/>
    </source>
</evidence>
<dbReference type="EMBL" id="JASCXW010000066">
    <property type="protein sequence ID" value="MDI6453787.1"/>
    <property type="molecule type" value="Genomic_DNA"/>
</dbReference>
<dbReference type="InterPro" id="IPR023210">
    <property type="entry name" value="NADP_OxRdtase_dom"/>
</dbReference>
<dbReference type="CDD" id="cd19071">
    <property type="entry name" value="AKR_AKR1-5-like"/>
    <property type="match status" value="1"/>
</dbReference>
<dbReference type="AlphaFoldDB" id="A0AAW6U748"/>
<keyword evidence="3" id="KW-0560">Oxidoreductase</keyword>
<dbReference type="SUPFAM" id="SSF51430">
    <property type="entry name" value="NAD(P)-linked oxidoreductase"/>
    <property type="match status" value="1"/>
</dbReference>
<dbReference type="PRINTS" id="PR00069">
    <property type="entry name" value="ALDKETRDTASE"/>
</dbReference>
<keyword evidence="2" id="KW-0521">NADP</keyword>
<protein>
    <submittedName>
        <fullName evidence="8">Aldo/keto reductase</fullName>
    </submittedName>
</protein>
<feature type="active site" description="Proton donor" evidence="4">
    <location>
        <position position="57"/>
    </location>
</feature>
<accession>A0AAW6U748</accession>
<comment type="caution">
    <text evidence="8">The sequence shown here is derived from an EMBL/GenBank/DDBJ whole genome shotgun (WGS) entry which is preliminary data.</text>
</comment>
<dbReference type="Pfam" id="PF00248">
    <property type="entry name" value="Aldo_ket_red"/>
    <property type="match status" value="1"/>
</dbReference>
<sequence>MKNLTMNNGLTFPVLGTGTNTFGKENNNFNGKITNDTKELRSAIELGYRLIDTAIYYRNEEVIGKAVKESNIDRCEFFITSKIPTDKEFIETDELVQKHVEQSLKAIDLDYIDLYLIHFPHESNEENLRVWRILETFVEKGLIKSIGVSNFKEDQLSYLIKHARIKPVLNQFQSYPGKHQQSLIDFCKANDIIPEAYQSLAKINDKTKNILVELANPYNKTWSQIVLNYQVSEGLVVIPKSHNKQHQLENIDIFDFELTKTDIETIKNI</sequence>
<dbReference type="GO" id="GO:0016616">
    <property type="term" value="F:oxidoreductase activity, acting on the CH-OH group of donors, NAD or NADP as acceptor"/>
    <property type="evidence" value="ECO:0007669"/>
    <property type="project" value="UniProtKB-ARBA"/>
</dbReference>
<dbReference type="InterPro" id="IPR020471">
    <property type="entry name" value="AKR"/>
</dbReference>
<feature type="domain" description="NADP-dependent oxidoreductase" evidence="7">
    <location>
        <begin position="15"/>
        <end position="268"/>
    </location>
</feature>
<dbReference type="PANTHER" id="PTHR43827">
    <property type="entry name" value="2,5-DIKETO-D-GLUCONIC ACID REDUCTASE"/>
    <property type="match status" value="1"/>
</dbReference>
<name>A0AAW6U748_9MOLU</name>
<reference evidence="8" key="1">
    <citation type="submission" date="2023-05" db="EMBL/GenBank/DDBJ databases">
        <title>Mariniplasma microaerophilum sp. nov., a novel anaerobic mollicute isolated from terrestrial mud volcano, Taman Peninsula, Russia.</title>
        <authorList>
            <person name="Khomyakova M.A."/>
            <person name="Merkel A.Y."/>
            <person name="Slobodkin A.I."/>
        </authorList>
    </citation>
    <scope>NUCLEOTIDE SEQUENCE</scope>
    <source>
        <strain evidence="8">M4Ah</strain>
    </source>
</reference>
<gene>
    <name evidence="8" type="ORF">QJ521_09500</name>
</gene>
<evidence type="ECO:0000259" key="7">
    <source>
        <dbReference type="Pfam" id="PF00248"/>
    </source>
</evidence>
<proteinExistence type="inferred from homology"/>
<evidence type="ECO:0000256" key="6">
    <source>
        <dbReference type="PIRSR" id="PIRSR000097-3"/>
    </source>
</evidence>
<evidence type="ECO:0000256" key="5">
    <source>
        <dbReference type="PIRSR" id="PIRSR000097-2"/>
    </source>
</evidence>
<dbReference type="PROSITE" id="PS00798">
    <property type="entry name" value="ALDOKETO_REDUCTASE_1"/>
    <property type="match status" value="1"/>
</dbReference>
<organism evidence="8 9">
    <name type="scientific">Peloplasma aerotolerans</name>
    <dbReference type="NCBI Taxonomy" id="3044389"/>
    <lineage>
        <taxon>Bacteria</taxon>
        <taxon>Bacillati</taxon>
        <taxon>Mycoplasmatota</taxon>
        <taxon>Mollicutes</taxon>
        <taxon>Acholeplasmatales</taxon>
        <taxon>Acholeplasmataceae</taxon>
        <taxon>Peloplasma</taxon>
    </lineage>
</organism>
<feature type="binding site" evidence="5">
    <location>
        <position position="118"/>
    </location>
    <ligand>
        <name>substrate</name>
    </ligand>
</feature>
<evidence type="ECO:0000256" key="4">
    <source>
        <dbReference type="PIRSR" id="PIRSR000097-1"/>
    </source>
</evidence>